<feature type="transmembrane region" description="Helical" evidence="1">
    <location>
        <begin position="128"/>
        <end position="150"/>
    </location>
</feature>
<dbReference type="PIRSF" id="PIRSF027391">
    <property type="entry name" value="Hpre_diP_synt_I"/>
    <property type="match status" value="1"/>
</dbReference>
<accession>A0A916VE89</accession>
<dbReference type="AlphaFoldDB" id="A0A916VE89"/>
<gene>
    <name evidence="2" type="ORF">PRECH8_02780</name>
</gene>
<keyword evidence="1" id="KW-0472">Membrane</keyword>
<dbReference type="Proteomes" id="UP000654993">
    <property type="component" value="Unassembled WGS sequence"/>
</dbReference>
<reference evidence="2" key="2">
    <citation type="journal article" date="2021" name="Data Brief">
        <title>Draft genome sequence data of the facultative, thermophilic, xylanolytic bacterium Paenibacillus sp. strain DA-C8.</title>
        <authorList>
            <person name="Chhe C."/>
            <person name="Uke A."/>
            <person name="Baramee S."/>
            <person name="Ungkulpasvich U."/>
            <person name="Tachaapaikoon C."/>
            <person name="Pason P."/>
            <person name="Waeonukul R."/>
            <person name="Ratanakhanokchai K."/>
            <person name="Kosugi A."/>
        </authorList>
    </citation>
    <scope>NUCLEOTIDE SEQUENCE</scope>
    <source>
        <strain evidence="2">DA-C8</strain>
    </source>
</reference>
<dbReference type="EMBL" id="BMAQ01000002">
    <property type="protein sequence ID" value="GFR36982.1"/>
    <property type="molecule type" value="Genomic_DNA"/>
</dbReference>
<name>A0A916VE89_9BACL</name>
<feature type="transmembrane region" description="Helical" evidence="1">
    <location>
        <begin position="156"/>
        <end position="178"/>
    </location>
</feature>
<reference evidence="2" key="1">
    <citation type="submission" date="2020-08" db="EMBL/GenBank/DDBJ databases">
        <authorList>
            <person name="Uke A."/>
            <person name="Chhe C."/>
            <person name="Baramee S."/>
            <person name="Kosugi A."/>
        </authorList>
    </citation>
    <scope>NUCLEOTIDE SEQUENCE</scope>
    <source>
        <strain evidence="2">DA-C8</strain>
    </source>
</reference>
<comment type="caution">
    <text evidence="2">The sequence shown here is derived from an EMBL/GenBank/DDBJ whole genome shotgun (WGS) entry which is preliminary data.</text>
</comment>
<proteinExistence type="predicted"/>
<dbReference type="InterPro" id="IPR014535">
    <property type="entry name" value="Hpre_diP_synt_I"/>
</dbReference>
<feature type="transmembrane region" description="Helical" evidence="1">
    <location>
        <begin position="89"/>
        <end position="116"/>
    </location>
</feature>
<sequence>MLSYPEPQDRVSDRYQAGIGSRGYYDLRRVVIIAIFAAITIVLGLIEAMIPLQLAVPGAKLGLGNIMVLTCLYFLRARDALTLIALKTVLTALILGTFSSFLFSIAGSLLSFLFMYGLLRIGSGRFSMIGISLVGGVTHNIGQLGAATIVLGTAKIFYYLPFLMAAGIVTGIFVGLAARYLIQRLERIPAFEELRYS</sequence>
<keyword evidence="1" id="KW-0812">Transmembrane</keyword>
<dbReference type="InterPro" id="IPR010898">
    <property type="entry name" value="Hpre_diP_synth_I"/>
</dbReference>
<evidence type="ECO:0000256" key="1">
    <source>
        <dbReference type="SAM" id="Phobius"/>
    </source>
</evidence>
<evidence type="ECO:0000313" key="3">
    <source>
        <dbReference type="Proteomes" id="UP000654993"/>
    </source>
</evidence>
<dbReference type="Pfam" id="PF07456">
    <property type="entry name" value="Hpre_diP_synt_I"/>
    <property type="match status" value="1"/>
</dbReference>
<keyword evidence="1" id="KW-1133">Transmembrane helix</keyword>
<organism evidence="2 3">
    <name type="scientific">Insulibacter thermoxylanivorax</name>
    <dbReference type="NCBI Taxonomy" id="2749268"/>
    <lineage>
        <taxon>Bacteria</taxon>
        <taxon>Bacillati</taxon>
        <taxon>Bacillota</taxon>
        <taxon>Bacilli</taxon>
        <taxon>Bacillales</taxon>
        <taxon>Paenibacillaceae</taxon>
        <taxon>Insulibacter</taxon>
    </lineage>
</organism>
<protein>
    <submittedName>
        <fullName evidence="2">Heptaprenyl diphosphate synthase subunit I</fullName>
    </submittedName>
</protein>
<dbReference type="Gene3D" id="1.10.1760.20">
    <property type="match status" value="1"/>
</dbReference>
<evidence type="ECO:0000313" key="2">
    <source>
        <dbReference type="EMBL" id="GFR36982.1"/>
    </source>
</evidence>
<feature type="transmembrane region" description="Helical" evidence="1">
    <location>
        <begin position="30"/>
        <end position="49"/>
    </location>
</feature>
<keyword evidence="3" id="KW-1185">Reference proteome</keyword>